<evidence type="ECO:0000313" key="2">
    <source>
        <dbReference type="EMBL" id="TJW10658.1"/>
    </source>
</evidence>
<dbReference type="EMBL" id="SSTM01000003">
    <property type="protein sequence ID" value="TJW10658.1"/>
    <property type="molecule type" value="Genomic_DNA"/>
</dbReference>
<proteinExistence type="predicted"/>
<dbReference type="RefSeq" id="WP_136845693.1">
    <property type="nucleotide sequence ID" value="NZ_SSTM01000003.1"/>
</dbReference>
<dbReference type="Pfam" id="PF00149">
    <property type="entry name" value="Metallophos"/>
    <property type="match status" value="1"/>
</dbReference>
<dbReference type="InterPro" id="IPR029052">
    <property type="entry name" value="Metallo-depent_PP-like"/>
</dbReference>
<dbReference type="GO" id="GO:0016787">
    <property type="term" value="F:hydrolase activity"/>
    <property type="evidence" value="ECO:0007669"/>
    <property type="project" value="InterPro"/>
</dbReference>
<protein>
    <submittedName>
        <fullName evidence="2">Ser/Thr protein phosphatase</fullName>
    </submittedName>
</protein>
<evidence type="ECO:0000259" key="1">
    <source>
        <dbReference type="Pfam" id="PF00149"/>
    </source>
</evidence>
<keyword evidence="3" id="KW-1185">Reference proteome</keyword>
<name>A0A4T9TAZ0_9ACTN</name>
<gene>
    <name evidence="2" type="ORF">E5982_05085</name>
</gene>
<sequence length="224" mass="25659">MACIYAMSDIHGEIDAFLKALEAVDLAQPEARLLLLGDFIDHQFQKPEIYYLVMDLQRRYPGQVICLLGNVDEFYAQALRIQGATAQDEGARRIFQWISALPRFYETERQIFVHAGIDEEAGDLWRYGTEESIFTGKFPPTQGSFEKDIIAGHVGTASEYLANDPTFHEVFWDGQSHYFLDGSSEFSHVVPVLKFDEERGAYSTFSWSEAEGRFFEQLVEPFRT</sequence>
<organism evidence="2 3">
    <name type="scientific">Parvibacter caecicola</name>
    <dbReference type="NCBI Taxonomy" id="747645"/>
    <lineage>
        <taxon>Bacteria</taxon>
        <taxon>Bacillati</taxon>
        <taxon>Actinomycetota</taxon>
        <taxon>Coriobacteriia</taxon>
        <taxon>Coriobacteriales</taxon>
        <taxon>Coriobacteriaceae</taxon>
        <taxon>Parvibacter</taxon>
    </lineage>
</organism>
<feature type="domain" description="Calcineurin-like phosphoesterase" evidence="1">
    <location>
        <begin position="4"/>
        <end position="157"/>
    </location>
</feature>
<evidence type="ECO:0000313" key="3">
    <source>
        <dbReference type="Proteomes" id="UP000309454"/>
    </source>
</evidence>
<dbReference type="Gene3D" id="3.60.21.10">
    <property type="match status" value="1"/>
</dbReference>
<reference evidence="2 3" key="1">
    <citation type="submission" date="2019-04" db="EMBL/GenBank/DDBJ databases">
        <title>Microbes associate with the intestines of laboratory mice.</title>
        <authorList>
            <person name="Navarre W."/>
            <person name="Wong E."/>
            <person name="Huang K.C."/>
            <person name="Tropini C."/>
            <person name="Ng K."/>
            <person name="Yu B."/>
        </authorList>
    </citation>
    <scope>NUCLEOTIDE SEQUENCE [LARGE SCALE GENOMIC DNA]</scope>
    <source>
        <strain evidence="2 3">NM48_B13</strain>
    </source>
</reference>
<accession>A0A4T9TAZ0</accession>
<comment type="caution">
    <text evidence="2">The sequence shown here is derived from an EMBL/GenBank/DDBJ whole genome shotgun (WGS) entry which is preliminary data.</text>
</comment>
<dbReference type="OrthoDB" id="9807890at2"/>
<dbReference type="AlphaFoldDB" id="A0A4T9TAZ0"/>
<dbReference type="SUPFAM" id="SSF56300">
    <property type="entry name" value="Metallo-dependent phosphatases"/>
    <property type="match status" value="1"/>
</dbReference>
<dbReference type="Proteomes" id="UP000309454">
    <property type="component" value="Unassembled WGS sequence"/>
</dbReference>
<dbReference type="InterPro" id="IPR004843">
    <property type="entry name" value="Calcineurin-like_PHP"/>
</dbReference>